<dbReference type="Pfam" id="PF08282">
    <property type="entry name" value="Hydrolase_3"/>
    <property type="match status" value="1"/>
</dbReference>
<dbReference type="NCBIfam" id="TIGR00099">
    <property type="entry name" value="Cof-subfamily"/>
    <property type="match status" value="1"/>
</dbReference>
<dbReference type="NCBIfam" id="TIGR01484">
    <property type="entry name" value="HAD-SF-IIB"/>
    <property type="match status" value="1"/>
</dbReference>
<organism evidence="1 2">
    <name type="scientific">Raineyella antarctica</name>
    <dbReference type="NCBI Taxonomy" id="1577474"/>
    <lineage>
        <taxon>Bacteria</taxon>
        <taxon>Bacillati</taxon>
        <taxon>Actinomycetota</taxon>
        <taxon>Actinomycetes</taxon>
        <taxon>Propionibacteriales</taxon>
        <taxon>Propionibacteriaceae</taxon>
        <taxon>Raineyella</taxon>
    </lineage>
</organism>
<evidence type="ECO:0008006" key="3">
    <source>
        <dbReference type="Google" id="ProtNLM"/>
    </source>
</evidence>
<gene>
    <name evidence="1" type="ORF">GA0111570_11230</name>
</gene>
<dbReference type="RefSeq" id="WP_139283272.1">
    <property type="nucleotide sequence ID" value="NZ_FMYF01000012.1"/>
</dbReference>
<accession>A0A1G6HQZ3</accession>
<dbReference type="CDD" id="cd07518">
    <property type="entry name" value="HAD_YbiV-Like"/>
    <property type="match status" value="1"/>
</dbReference>
<dbReference type="STRING" id="1577474.GA0111570_11230"/>
<keyword evidence="2" id="KW-1185">Reference proteome</keyword>
<dbReference type="Proteomes" id="UP000199086">
    <property type="component" value="Unassembled WGS sequence"/>
</dbReference>
<evidence type="ECO:0000313" key="2">
    <source>
        <dbReference type="Proteomes" id="UP000199086"/>
    </source>
</evidence>
<dbReference type="PANTHER" id="PTHR10000:SF53">
    <property type="entry name" value="5-AMINO-6-(5-PHOSPHO-D-RIBITYLAMINO)URACIL PHOSPHATASE YBJI-RELATED"/>
    <property type="match status" value="1"/>
</dbReference>
<dbReference type="GO" id="GO:0016791">
    <property type="term" value="F:phosphatase activity"/>
    <property type="evidence" value="ECO:0007669"/>
    <property type="project" value="TreeGrafter"/>
</dbReference>
<dbReference type="GO" id="GO:0005829">
    <property type="term" value="C:cytosol"/>
    <property type="evidence" value="ECO:0007669"/>
    <property type="project" value="TreeGrafter"/>
</dbReference>
<dbReference type="GO" id="GO:0000287">
    <property type="term" value="F:magnesium ion binding"/>
    <property type="evidence" value="ECO:0007669"/>
    <property type="project" value="TreeGrafter"/>
</dbReference>
<dbReference type="Gene3D" id="3.40.50.1000">
    <property type="entry name" value="HAD superfamily/HAD-like"/>
    <property type="match status" value="1"/>
</dbReference>
<dbReference type="OrthoDB" id="3180855at2"/>
<dbReference type="EMBL" id="FMYF01000012">
    <property type="protein sequence ID" value="SDB96563.1"/>
    <property type="molecule type" value="Genomic_DNA"/>
</dbReference>
<protein>
    <recommendedName>
        <fullName evidence="3">HAD family hydrolase</fullName>
    </recommendedName>
</protein>
<dbReference type="PANTHER" id="PTHR10000">
    <property type="entry name" value="PHOSPHOSERINE PHOSPHATASE"/>
    <property type="match status" value="1"/>
</dbReference>
<dbReference type="SFLD" id="SFLDS00003">
    <property type="entry name" value="Haloacid_Dehalogenase"/>
    <property type="match status" value="1"/>
</dbReference>
<dbReference type="SUPFAM" id="SSF56784">
    <property type="entry name" value="HAD-like"/>
    <property type="match status" value="1"/>
</dbReference>
<dbReference type="InterPro" id="IPR006379">
    <property type="entry name" value="HAD-SF_hydro_IIB"/>
</dbReference>
<evidence type="ECO:0000313" key="1">
    <source>
        <dbReference type="EMBL" id="SDB96563.1"/>
    </source>
</evidence>
<name>A0A1G6HQZ3_9ACTN</name>
<reference evidence="1 2" key="1">
    <citation type="submission" date="2016-06" db="EMBL/GenBank/DDBJ databases">
        <authorList>
            <person name="Olsen C.W."/>
            <person name="Carey S."/>
            <person name="Hinshaw L."/>
            <person name="Karasin A.I."/>
        </authorList>
    </citation>
    <scope>NUCLEOTIDE SEQUENCE [LARGE SCALE GENOMIC DNA]</scope>
    <source>
        <strain evidence="1 2">LZ-22</strain>
    </source>
</reference>
<sequence length="289" mass="31132">MTDRPTPTDTAGQQPFDLPADLDVRLVVADMDGTLLDGAGRIPDGLWPLLDRMRQRGIAFAPASGRQYATLRRMFDRASDGMVFIAENGSLVVRDGVEVSSTPVERSFADEAIRLARGVADSGRDVGTVLCGKRSAYVERSDAAFLAEAERYYAELAVVDDLMEPDDEVLKIAVFDFEEASDVAAAMAPLRATHQVVVSGHHWVDLMASGVDKGHAVRQLQQAMGIGPANTMVFGDYLNDLQMLDAADHSYAMANAHPEVLARARYVAPSNQDLGVLTVLSALLGGDPE</sequence>
<dbReference type="InterPro" id="IPR023214">
    <property type="entry name" value="HAD_sf"/>
</dbReference>
<dbReference type="AlphaFoldDB" id="A0A1G6HQZ3"/>
<dbReference type="SFLD" id="SFLDG01140">
    <property type="entry name" value="C2.B:_Phosphomannomutase_and_P"/>
    <property type="match status" value="1"/>
</dbReference>
<dbReference type="Gene3D" id="3.30.1240.10">
    <property type="match status" value="1"/>
</dbReference>
<proteinExistence type="predicted"/>
<dbReference type="InterPro" id="IPR000150">
    <property type="entry name" value="Cof"/>
</dbReference>
<dbReference type="InterPro" id="IPR036412">
    <property type="entry name" value="HAD-like_sf"/>
</dbReference>